<dbReference type="InterPro" id="IPR002751">
    <property type="entry name" value="CbiM/NikMN"/>
</dbReference>
<evidence type="ECO:0000256" key="1">
    <source>
        <dbReference type="ARBA" id="ARBA00004651"/>
    </source>
</evidence>
<evidence type="ECO:0000256" key="5">
    <source>
        <dbReference type="ARBA" id="ARBA00022989"/>
    </source>
</evidence>
<protein>
    <submittedName>
        <fullName evidence="8">Cobalamin biosynthesis protein CbiM</fullName>
    </submittedName>
</protein>
<gene>
    <name evidence="8" type="ORF">DSYM_18900</name>
</gene>
<evidence type="ECO:0000256" key="3">
    <source>
        <dbReference type="ARBA" id="ARBA00022475"/>
    </source>
</evidence>
<keyword evidence="4 7" id="KW-0812">Transmembrane</keyword>
<evidence type="ECO:0000256" key="4">
    <source>
        <dbReference type="ARBA" id="ARBA00022692"/>
    </source>
</evidence>
<dbReference type="Proteomes" id="UP000662914">
    <property type="component" value="Chromosome"/>
</dbReference>
<evidence type="ECO:0000256" key="2">
    <source>
        <dbReference type="ARBA" id="ARBA00022448"/>
    </source>
</evidence>
<evidence type="ECO:0000313" key="8">
    <source>
        <dbReference type="EMBL" id="BBO21191.1"/>
    </source>
</evidence>
<dbReference type="GO" id="GO:0005886">
    <property type="term" value="C:plasma membrane"/>
    <property type="evidence" value="ECO:0007669"/>
    <property type="project" value="UniProtKB-SubCell"/>
</dbReference>
<dbReference type="AlphaFoldDB" id="A0A809S5K3"/>
<evidence type="ECO:0000256" key="7">
    <source>
        <dbReference type="SAM" id="Phobius"/>
    </source>
</evidence>
<feature type="transmembrane region" description="Helical" evidence="7">
    <location>
        <begin position="68"/>
        <end position="90"/>
    </location>
</feature>
<accession>A0A809S5K3</accession>
<feature type="transmembrane region" description="Helical" evidence="7">
    <location>
        <begin position="96"/>
        <end position="123"/>
    </location>
</feature>
<keyword evidence="6 7" id="KW-0472">Membrane</keyword>
<name>A0A809S5K3_9PROT</name>
<keyword evidence="5 7" id="KW-1133">Transmembrane helix</keyword>
<dbReference type="PANTHER" id="PTHR34229:SF1">
    <property type="entry name" value="METAL TRANSPORT PROTEIN HI_1621-RELATED"/>
    <property type="match status" value="1"/>
</dbReference>
<comment type="subcellular location">
    <subcellularLocation>
        <location evidence="1">Cell membrane</location>
        <topology evidence="1">Multi-pass membrane protein</topology>
    </subcellularLocation>
</comment>
<organism evidence="8 9">
    <name type="scientific">Candidatus Desulfobacillus denitrificans</name>
    <dbReference type="NCBI Taxonomy" id="2608985"/>
    <lineage>
        <taxon>Bacteria</taxon>
        <taxon>Pseudomonadati</taxon>
        <taxon>Pseudomonadota</taxon>
        <taxon>Betaproteobacteria</taxon>
        <taxon>Candidatus Desulfobacillus</taxon>
    </lineage>
</organism>
<proteinExistence type="predicted"/>
<keyword evidence="2" id="KW-0813">Transport</keyword>
<dbReference type="Gene3D" id="1.10.1760.20">
    <property type="match status" value="1"/>
</dbReference>
<evidence type="ECO:0000313" key="9">
    <source>
        <dbReference type="Proteomes" id="UP000662914"/>
    </source>
</evidence>
<dbReference type="EMBL" id="AP021857">
    <property type="protein sequence ID" value="BBO21191.1"/>
    <property type="molecule type" value="Genomic_DNA"/>
</dbReference>
<keyword evidence="3" id="KW-1003">Cell membrane</keyword>
<evidence type="ECO:0000256" key="6">
    <source>
        <dbReference type="ARBA" id="ARBA00023136"/>
    </source>
</evidence>
<sequence>MHIPDGFLSPQTYLPAYAAAGVAWAWAARGLRRTLDEETVPRLAAMTALAYGLGLVMVPIPGGTSGHALGVAMLALLFGVRLAFLAYSLVLLLQSLLFGAGGITALAVNALAMGLAGSAAAVLTFRGLRRLNETAAVALAAWASVVLPGLLVALALGVQPLIAHKEDGTPLFFPFGLSITLPAVLLPHFFIGAGEAVLTVLVWRFARARRWCSPLPLAGEGPGEEGS</sequence>
<reference evidence="8" key="1">
    <citation type="journal article" name="DNA Res.">
        <title>The physiological potential of anammox bacteria as revealed by their core genome structure.</title>
        <authorList>
            <person name="Okubo T."/>
            <person name="Toyoda A."/>
            <person name="Fukuhara K."/>
            <person name="Uchiyama I."/>
            <person name="Harigaya Y."/>
            <person name="Kuroiwa M."/>
            <person name="Suzuki T."/>
            <person name="Murakami Y."/>
            <person name="Suwa Y."/>
            <person name="Takami H."/>
        </authorList>
    </citation>
    <scope>NUCLEOTIDE SEQUENCE</scope>
    <source>
        <strain evidence="8">317325-3</strain>
    </source>
</reference>
<dbReference type="Pfam" id="PF01891">
    <property type="entry name" value="CbiM"/>
    <property type="match status" value="1"/>
</dbReference>
<feature type="transmembrane region" description="Helical" evidence="7">
    <location>
        <begin position="43"/>
        <end position="61"/>
    </location>
</feature>
<feature type="transmembrane region" description="Helical" evidence="7">
    <location>
        <begin position="12"/>
        <end position="31"/>
    </location>
</feature>
<feature type="transmembrane region" description="Helical" evidence="7">
    <location>
        <begin position="135"/>
        <end position="159"/>
    </location>
</feature>
<dbReference type="KEGG" id="ddz:DSYM_18900"/>
<feature type="transmembrane region" description="Helical" evidence="7">
    <location>
        <begin position="179"/>
        <end position="203"/>
    </location>
</feature>
<dbReference type="GO" id="GO:0000041">
    <property type="term" value="P:transition metal ion transport"/>
    <property type="evidence" value="ECO:0007669"/>
    <property type="project" value="InterPro"/>
</dbReference>
<dbReference type="PANTHER" id="PTHR34229">
    <property type="entry name" value="METAL TRANSPORT PROTEIN HI_1621-RELATED"/>
    <property type="match status" value="1"/>
</dbReference>